<reference evidence="2" key="1">
    <citation type="journal article" date="2019" name="Int. J. Syst. Evol. Microbiol.">
        <title>The Global Catalogue of Microorganisms (GCM) 10K type strain sequencing project: providing services to taxonomists for standard genome sequencing and annotation.</title>
        <authorList>
            <consortium name="The Broad Institute Genomics Platform"/>
            <consortium name="The Broad Institute Genome Sequencing Center for Infectious Disease"/>
            <person name="Wu L."/>
            <person name="Ma J."/>
        </authorList>
    </citation>
    <scope>NUCLEOTIDE SEQUENCE [LARGE SCALE GENOMIC DNA]</scope>
    <source>
        <strain evidence="2">JCM 17064</strain>
    </source>
</reference>
<dbReference type="Proteomes" id="UP001500968">
    <property type="component" value="Unassembled WGS sequence"/>
</dbReference>
<proteinExistence type="predicted"/>
<name>A0ABP7TFL1_9FLAO</name>
<protein>
    <submittedName>
        <fullName evidence="1">Uncharacterized protein</fullName>
    </submittedName>
</protein>
<accession>A0ABP7TFL1</accession>
<evidence type="ECO:0000313" key="2">
    <source>
        <dbReference type="Proteomes" id="UP001500968"/>
    </source>
</evidence>
<evidence type="ECO:0000313" key="1">
    <source>
        <dbReference type="EMBL" id="GAA4025574.1"/>
    </source>
</evidence>
<organism evidence="1 2">
    <name type="scientific">Flavobacterium cheonhonense</name>
    <dbReference type="NCBI Taxonomy" id="706185"/>
    <lineage>
        <taxon>Bacteria</taxon>
        <taxon>Pseudomonadati</taxon>
        <taxon>Bacteroidota</taxon>
        <taxon>Flavobacteriia</taxon>
        <taxon>Flavobacteriales</taxon>
        <taxon>Flavobacteriaceae</taxon>
        <taxon>Flavobacterium</taxon>
    </lineage>
</organism>
<gene>
    <name evidence="1" type="ORF">GCM10022386_05970</name>
</gene>
<sequence length="155" mass="17914">MGLSEFIIDSKVGDIEIGVDISYSKMNFDVIQSEDGGTPALLELKYERIDFQITSFRSVVIGISYDFEYTPNKFYEIKHGTLSGKIGYKSNLNDVQKMLDYFNLEYKIFKCEKVESTELHLLKSNIILKFINPQLDILCKAYVFDMDLYNKISNV</sequence>
<dbReference type="EMBL" id="BAABCR010000008">
    <property type="protein sequence ID" value="GAA4025574.1"/>
    <property type="molecule type" value="Genomic_DNA"/>
</dbReference>
<keyword evidence="2" id="KW-1185">Reference proteome</keyword>
<comment type="caution">
    <text evidence="1">The sequence shown here is derived from an EMBL/GenBank/DDBJ whole genome shotgun (WGS) entry which is preliminary data.</text>
</comment>
<dbReference type="RefSeq" id="WP_324691649.1">
    <property type="nucleotide sequence ID" value="NZ_BAABCR010000008.1"/>
</dbReference>